<evidence type="ECO:0000313" key="3">
    <source>
        <dbReference type="EMBL" id="EAR90254.2"/>
    </source>
</evidence>
<gene>
    <name evidence="3" type="ORF">TTHERM_00357010</name>
</gene>
<dbReference type="InParanoid" id="Q22XX0"/>
<dbReference type="HOGENOM" id="CLU_271220_0_0_1"/>
<dbReference type="EMBL" id="GG662749">
    <property type="protein sequence ID" value="EAR90254.2"/>
    <property type="molecule type" value="Genomic_DNA"/>
</dbReference>
<name>Q22XX0_TETTS</name>
<sequence>MSDLNDEKSPFFDKRDEKFIKLISNTYFFEMFNKKKMKCDQIIPHSILFSKGQPIAWYFNSVKEKTPIILRKNQDKLHLYEIAKHFVGMGNLEDYKAENLISLNEYMQKTDCTQPVCILKYIDGKYDVMTAKDLVKIFANGINLTRIALIQSYIQNHSKAHETYYVEFRQEDITLQGNFKFFKKSPVIDILNNSKRSYFKYLDESMNKKLQSCCQNIMMFIEKAYKVKVRKMVAKFLIDITQKIYFLGSENLMIDITANSPYQQEQLEHELREPPKGNGCNSFNEFVGLCKSYKKKNLGNTATSTASTFKLPKVVVDNDKQYSQKLYKQLRLEKCKGDFCDYQIAEQNKGFLVFRKHLLQEYSKHFTGKKKNEMEFVQMQLPHEISNQLILKARQKSDLVVDLFFKNRIFSKNSMYIDMTELEIMNHKMDKEVEYPFILKNHQADNYENLYKNVKICKNCFTFYQFLQEHFDKDLQNQMKTTSKVESLNQTSIEGTQNNSFNNYARSEKSLNTKIIKRNSFSKTNTTIDQSHLDTSTSMKQRAESNGSLQKIKNTSQQNKFENTINRIQNKQTLLKQNENKDENSSIQPRDLRSATEILNQLDNNQQKSLNSAMKPPLIRKSASSNIKVRFQRQSSQKTLADEQNNNKLNNQNNQKSSSFFSNTSESQDNKNDAYLKVNEYVKSQNQQKQISNRPSSNVSDKQQRFFEKVFEEMNLKNSKGSVNSMTQKEMDLKKKYQDPNQKSAINFSSQKKLNKQENSLDPKKDSRYMNFLNYDKQNRIFRQQDNELQHLEKELKALNKNITLNLIDLTQQKEQKLKSINPKDEGAFLSKQNEKRKIIIQNAKSESEARQQLQIYYVSNSHNNQSNLFSQVSKYQPSQNLQHLRKLPAFQLSTPLKPFGEEHNLQKISDINLYKVIELMNYPQTLSDTTFLDQIKYCIIDKYTAIPYLLLYPQSQQVKSAYFNIICLDFFDSFLEYRQLFYQVQQKFPDQSFLFMNFPGQAHTVFKEENQFYDCDYNVKVIDQLLFELSEGGFFDGNVQKVRCIGFGYGTYILQSFIIQSHRHLDIPSACFYNSISKFDKQLKETLKQSLEVFECTPNDMPDLSFSYYSGLCNSKPLNEGQIKAKMKNNPIFNIGRCLILQGALESNEVFDKFQKVTNLKVYLVHSLQNCLVSITQSENLLKILQVEQGVEKEETEGQIDSRKLQIVQGNHCILEDNREQLLDTLCSYLISEIEI</sequence>
<feature type="region of interest" description="Disordered" evidence="2">
    <location>
        <begin position="683"/>
        <end position="702"/>
    </location>
</feature>
<dbReference type="KEGG" id="tet:TTHERM_00357010"/>
<dbReference type="OrthoDB" id="292639at2759"/>
<dbReference type="AlphaFoldDB" id="Q22XX0"/>
<dbReference type="Proteomes" id="UP000009168">
    <property type="component" value="Unassembled WGS sequence"/>
</dbReference>
<reference evidence="4" key="1">
    <citation type="journal article" date="2006" name="PLoS Biol.">
        <title>Macronuclear genome sequence of the ciliate Tetrahymena thermophila, a model eukaryote.</title>
        <authorList>
            <person name="Eisen J.A."/>
            <person name="Coyne R.S."/>
            <person name="Wu M."/>
            <person name="Wu D."/>
            <person name="Thiagarajan M."/>
            <person name="Wortman J.R."/>
            <person name="Badger J.H."/>
            <person name="Ren Q."/>
            <person name="Amedeo P."/>
            <person name="Jones K.M."/>
            <person name="Tallon L.J."/>
            <person name="Delcher A.L."/>
            <person name="Salzberg S.L."/>
            <person name="Silva J.C."/>
            <person name="Haas B.J."/>
            <person name="Majoros W.H."/>
            <person name="Farzad M."/>
            <person name="Carlton J.M."/>
            <person name="Smith R.K. Jr."/>
            <person name="Garg J."/>
            <person name="Pearlman R.E."/>
            <person name="Karrer K.M."/>
            <person name="Sun L."/>
            <person name="Manning G."/>
            <person name="Elde N.C."/>
            <person name="Turkewitz A.P."/>
            <person name="Asai D.J."/>
            <person name="Wilkes D.E."/>
            <person name="Wang Y."/>
            <person name="Cai H."/>
            <person name="Collins K."/>
            <person name="Stewart B.A."/>
            <person name="Lee S.R."/>
            <person name="Wilamowska K."/>
            <person name="Weinberg Z."/>
            <person name="Ruzzo W.L."/>
            <person name="Wloga D."/>
            <person name="Gaertig J."/>
            <person name="Frankel J."/>
            <person name="Tsao C.-C."/>
            <person name="Gorovsky M.A."/>
            <person name="Keeling P.J."/>
            <person name="Waller R.F."/>
            <person name="Patron N.J."/>
            <person name="Cherry J.M."/>
            <person name="Stover N.A."/>
            <person name="Krieger C.J."/>
            <person name="del Toro C."/>
            <person name="Ryder H.F."/>
            <person name="Williamson S.C."/>
            <person name="Barbeau R.A."/>
            <person name="Hamilton E.P."/>
            <person name="Orias E."/>
        </authorList>
    </citation>
    <scope>NUCLEOTIDE SEQUENCE [LARGE SCALE GENOMIC DNA]</scope>
    <source>
        <strain evidence="4">SB210</strain>
    </source>
</reference>
<evidence type="ECO:0000313" key="4">
    <source>
        <dbReference type="Proteomes" id="UP000009168"/>
    </source>
</evidence>
<feature type="region of interest" description="Disordered" evidence="2">
    <location>
        <begin position="735"/>
        <end position="766"/>
    </location>
</feature>
<feature type="compositionally biased region" description="Polar residues" evidence="2">
    <location>
        <begin position="622"/>
        <end position="639"/>
    </location>
</feature>
<dbReference type="RefSeq" id="XP_001010499.2">
    <property type="nucleotide sequence ID" value="XM_001010499.2"/>
</dbReference>
<keyword evidence="4" id="KW-1185">Reference proteome</keyword>
<feature type="compositionally biased region" description="Low complexity" evidence="2">
    <location>
        <begin position="643"/>
        <end position="667"/>
    </location>
</feature>
<evidence type="ECO:0000256" key="2">
    <source>
        <dbReference type="SAM" id="MobiDB-lite"/>
    </source>
</evidence>
<dbReference type="GeneID" id="7845185"/>
<feature type="compositionally biased region" description="Polar residues" evidence="2">
    <location>
        <begin position="683"/>
        <end position="701"/>
    </location>
</feature>
<organism evidence="3 4">
    <name type="scientific">Tetrahymena thermophila (strain SB210)</name>
    <dbReference type="NCBI Taxonomy" id="312017"/>
    <lineage>
        <taxon>Eukaryota</taxon>
        <taxon>Sar</taxon>
        <taxon>Alveolata</taxon>
        <taxon>Ciliophora</taxon>
        <taxon>Intramacronucleata</taxon>
        <taxon>Oligohymenophorea</taxon>
        <taxon>Hymenostomatida</taxon>
        <taxon>Tetrahymenina</taxon>
        <taxon>Tetrahymenidae</taxon>
        <taxon>Tetrahymena</taxon>
    </lineage>
</organism>
<keyword evidence="1" id="KW-0175">Coiled coil</keyword>
<feature type="region of interest" description="Disordered" evidence="2">
    <location>
        <begin position="527"/>
        <end position="560"/>
    </location>
</feature>
<proteinExistence type="predicted"/>
<evidence type="ECO:0000256" key="1">
    <source>
        <dbReference type="SAM" id="Coils"/>
    </source>
</evidence>
<protein>
    <submittedName>
        <fullName evidence="3">Uncharacterized protein</fullName>
    </submittedName>
</protein>
<dbReference type="eggNOG" id="ENOG502SGAP">
    <property type="taxonomic scope" value="Eukaryota"/>
</dbReference>
<accession>Q22XX0</accession>
<feature type="region of interest" description="Disordered" evidence="2">
    <location>
        <begin position="606"/>
        <end position="669"/>
    </location>
</feature>
<feature type="compositionally biased region" description="Basic and acidic residues" evidence="2">
    <location>
        <begin position="755"/>
        <end position="766"/>
    </location>
</feature>
<feature type="coiled-coil region" evidence="1">
    <location>
        <begin position="775"/>
        <end position="802"/>
    </location>
</feature>
<dbReference type="STRING" id="312017.Q22XX0"/>
<feature type="compositionally biased region" description="Polar residues" evidence="2">
    <location>
        <begin position="739"/>
        <end position="754"/>
    </location>
</feature>